<evidence type="ECO:0000256" key="4">
    <source>
        <dbReference type="ARBA" id="ARBA00023136"/>
    </source>
</evidence>
<dbReference type="InterPro" id="IPR016024">
    <property type="entry name" value="ARM-type_fold"/>
</dbReference>
<reference evidence="6 7" key="1">
    <citation type="journal article" date="2020" name="Mol. Biol. Evol.">
        <title>Distinct Expression and Methylation Patterns for Genes with Different Fates following a Single Whole-Genome Duplication in Flowering Plants.</title>
        <authorList>
            <person name="Shi T."/>
            <person name="Rahmani R.S."/>
            <person name="Gugger P.F."/>
            <person name="Wang M."/>
            <person name="Li H."/>
            <person name="Zhang Y."/>
            <person name="Li Z."/>
            <person name="Wang Q."/>
            <person name="Van de Peer Y."/>
            <person name="Marchal K."/>
            <person name="Chen J."/>
        </authorList>
    </citation>
    <scope>NUCLEOTIDE SEQUENCE [LARGE SCALE GENOMIC DNA]</scope>
    <source>
        <tissue evidence="6">Leaf</tissue>
    </source>
</reference>
<evidence type="ECO:0000313" key="6">
    <source>
        <dbReference type="EMBL" id="DAD44674.1"/>
    </source>
</evidence>
<dbReference type="GO" id="GO:0016192">
    <property type="term" value="P:vesicle-mediated transport"/>
    <property type="evidence" value="ECO:0007669"/>
    <property type="project" value="InterPro"/>
</dbReference>
<feature type="transmembrane region" description="Helical" evidence="5">
    <location>
        <begin position="262"/>
        <end position="284"/>
    </location>
</feature>
<evidence type="ECO:0000256" key="2">
    <source>
        <dbReference type="ARBA" id="ARBA00022448"/>
    </source>
</evidence>
<sequence>MSDVPYVLESLVENWEDEHSAEVRLHLLTAVLKCFLRRPPETQKALGAALAAGLADSHQDVHDRALFYYRLLQYNVSVAERVVNPPKQAVSVFADTQSSEIKDRIFDEFNSLSVLYQKPSYMLTDKEHRGSFEFSEEIGNLSVGESAENVIPAQRMDANDNDLLLSTSEKEENRAPSNNGSAYSAPVYDGSIYLTASQTQPEPTYPSPALPTPAPQSSLAIDHSLGLGLPPAPAPVPLPPPLMLNPKSAIDPTTFQRKWGQLSLSVAQVCFTSIFLIITMLLNIDKF</sequence>
<keyword evidence="7" id="KW-1185">Reference proteome</keyword>
<dbReference type="AlphaFoldDB" id="A0A822ZEP5"/>
<dbReference type="InterPro" id="IPR026739">
    <property type="entry name" value="AP_beta"/>
</dbReference>
<dbReference type="Proteomes" id="UP000607653">
    <property type="component" value="Unassembled WGS sequence"/>
</dbReference>
<evidence type="ECO:0000256" key="3">
    <source>
        <dbReference type="ARBA" id="ARBA00022927"/>
    </source>
</evidence>
<keyword evidence="3" id="KW-0653">Protein transport</keyword>
<gene>
    <name evidence="6" type="ORF">HUJ06_002904</name>
</gene>
<keyword evidence="4 5" id="KW-0472">Membrane</keyword>
<dbReference type="PANTHER" id="PTHR11134">
    <property type="entry name" value="ADAPTOR COMPLEX SUBUNIT BETA FAMILY MEMBER"/>
    <property type="match status" value="1"/>
</dbReference>
<dbReference type="GO" id="GO:0015031">
    <property type="term" value="P:protein transport"/>
    <property type="evidence" value="ECO:0007669"/>
    <property type="project" value="UniProtKB-KW"/>
</dbReference>
<keyword evidence="5" id="KW-1133">Transmembrane helix</keyword>
<proteinExistence type="predicted"/>
<name>A0A822ZEP5_NELNU</name>
<evidence type="ECO:0000313" key="7">
    <source>
        <dbReference type="Proteomes" id="UP000607653"/>
    </source>
</evidence>
<dbReference type="EMBL" id="DUZY01000007">
    <property type="protein sequence ID" value="DAD44674.1"/>
    <property type="molecule type" value="Genomic_DNA"/>
</dbReference>
<accession>A0A822ZEP5</accession>
<evidence type="ECO:0000256" key="5">
    <source>
        <dbReference type="SAM" id="Phobius"/>
    </source>
</evidence>
<comment type="caution">
    <text evidence="6">The sequence shown here is derived from an EMBL/GenBank/DDBJ whole genome shotgun (WGS) entry which is preliminary data.</text>
</comment>
<dbReference type="InterPro" id="IPR011989">
    <property type="entry name" value="ARM-like"/>
</dbReference>
<comment type="subcellular location">
    <subcellularLocation>
        <location evidence="1">Endomembrane system</location>
    </subcellularLocation>
</comment>
<organism evidence="6 7">
    <name type="scientific">Nelumbo nucifera</name>
    <name type="common">Sacred lotus</name>
    <dbReference type="NCBI Taxonomy" id="4432"/>
    <lineage>
        <taxon>Eukaryota</taxon>
        <taxon>Viridiplantae</taxon>
        <taxon>Streptophyta</taxon>
        <taxon>Embryophyta</taxon>
        <taxon>Tracheophyta</taxon>
        <taxon>Spermatophyta</taxon>
        <taxon>Magnoliopsida</taxon>
        <taxon>Proteales</taxon>
        <taxon>Nelumbonaceae</taxon>
        <taxon>Nelumbo</taxon>
    </lineage>
</organism>
<dbReference type="SUPFAM" id="SSF48371">
    <property type="entry name" value="ARM repeat"/>
    <property type="match status" value="1"/>
</dbReference>
<dbReference type="GO" id="GO:0012505">
    <property type="term" value="C:endomembrane system"/>
    <property type="evidence" value="ECO:0007669"/>
    <property type="project" value="UniProtKB-SubCell"/>
</dbReference>
<keyword evidence="2" id="KW-0813">Transport</keyword>
<dbReference type="Gene3D" id="1.25.10.10">
    <property type="entry name" value="Leucine-rich Repeat Variant"/>
    <property type="match status" value="1"/>
</dbReference>
<protein>
    <submittedName>
        <fullName evidence="6">Uncharacterized protein</fullName>
    </submittedName>
</protein>
<keyword evidence="5" id="KW-0812">Transmembrane</keyword>
<evidence type="ECO:0000256" key="1">
    <source>
        <dbReference type="ARBA" id="ARBA00004308"/>
    </source>
</evidence>